<dbReference type="GO" id="GO:0042802">
    <property type="term" value="F:identical protein binding"/>
    <property type="evidence" value="ECO:0007669"/>
    <property type="project" value="TreeGrafter"/>
</dbReference>
<dbReference type="STRING" id="1423725.FC19_GL000267"/>
<keyword evidence="4 5" id="KW-0663">Pyridoxal phosphate</keyword>
<dbReference type="CDD" id="cd00610">
    <property type="entry name" value="OAT_like"/>
    <property type="match status" value="1"/>
</dbReference>
<dbReference type="GO" id="GO:0006526">
    <property type="term" value="P:L-arginine biosynthetic process"/>
    <property type="evidence" value="ECO:0007669"/>
    <property type="project" value="UniProtKB-UniRule"/>
</dbReference>
<dbReference type="FunFam" id="3.40.640.10:FF:000004">
    <property type="entry name" value="Acetylornithine aminotransferase"/>
    <property type="match status" value="1"/>
</dbReference>
<keyword evidence="3 5" id="KW-0808">Transferase</keyword>
<dbReference type="NCBIfam" id="NF002797">
    <property type="entry name" value="PRK02936.1"/>
    <property type="match status" value="1"/>
</dbReference>
<dbReference type="InterPro" id="IPR050103">
    <property type="entry name" value="Class-III_PLP-dep_AT"/>
</dbReference>
<sequence>MKMKHIFPTYKRFPFEIVKGNGVTLIDDSGKKYLDLTSGIGVCNLGYNTAPIKKAVKKQLDKVWHTSNLYDSSLQEKTASLLVKNEDKDVYFCNSGTEANEAAMKLARKASGKSSILAFDHSFHGRSYGSLSMTGNDKLKEGFGPLVPDIKFANYNDQEALTQITSDLAAVILEVIQGEGGVVNGDPDWLKAVAAKCKQEKTLLIIDEVQTGMGRTGKLFAYQNYDLDPDIVTAAKGLANGIPVGAMIGKTELAAAFGPGSHGTTFGGNPLAMASASAVLDILNDDFLEAVQQKALFFWHYLEKEIQPLELVKGISGKGLMVGIHLKSDIEVGKVITSLHEQGILTLSSRDNTLRLLPPLIITGSELLHAVHVIKDTLSSAVVGQ</sequence>
<accession>A0A0R2CXQ5</accession>
<dbReference type="PATRIC" id="fig|1423725.3.peg.275"/>
<dbReference type="InterPro" id="IPR049704">
    <property type="entry name" value="Aminotrans_3_PPA_site"/>
</dbReference>
<feature type="binding site" evidence="5">
    <location>
        <position position="123"/>
    </location>
    <ligand>
        <name>pyridoxal 5'-phosphate</name>
        <dbReference type="ChEBI" id="CHEBI:597326"/>
    </ligand>
</feature>
<dbReference type="InterPro" id="IPR005814">
    <property type="entry name" value="Aminotrans_3"/>
</dbReference>
<gene>
    <name evidence="5" type="primary">argD</name>
    <name evidence="6" type="ORF">FC19_GL000267</name>
</gene>
<dbReference type="HAMAP" id="MF_01107">
    <property type="entry name" value="ArgD_aminotrans_3"/>
    <property type="match status" value="1"/>
</dbReference>
<dbReference type="InterPro" id="IPR015424">
    <property type="entry name" value="PyrdxlP-dep_Trfase"/>
</dbReference>
<keyword evidence="1 5" id="KW-0032">Aminotransferase</keyword>
<dbReference type="Proteomes" id="UP000051015">
    <property type="component" value="Unassembled WGS sequence"/>
</dbReference>
<evidence type="ECO:0000256" key="3">
    <source>
        <dbReference type="ARBA" id="ARBA00022679"/>
    </source>
</evidence>
<comment type="similarity">
    <text evidence="5">Belongs to the class-III pyridoxal-phosphate-dependent aminotransferase family. ArgD subfamily.</text>
</comment>
<feature type="binding site" evidence="5">
    <location>
        <begin position="96"/>
        <end position="97"/>
    </location>
    <ligand>
        <name>pyridoxal 5'-phosphate</name>
        <dbReference type="ChEBI" id="CHEBI:597326"/>
    </ligand>
</feature>
<comment type="subcellular location">
    <subcellularLocation>
        <location evidence="5">Cytoplasm</location>
    </subcellularLocation>
</comment>
<feature type="binding site" evidence="5">
    <location>
        <position position="126"/>
    </location>
    <ligand>
        <name>N(2)-acetyl-L-ornithine</name>
        <dbReference type="ChEBI" id="CHEBI:57805"/>
    </ligand>
</feature>
<dbReference type="InterPro" id="IPR015422">
    <property type="entry name" value="PyrdxlP-dep_Trfase_small"/>
</dbReference>
<dbReference type="InterPro" id="IPR015421">
    <property type="entry name" value="PyrdxlP-dep_Trfase_major"/>
</dbReference>
<dbReference type="Gene3D" id="3.40.640.10">
    <property type="entry name" value="Type I PLP-dependent aspartate aminotransferase-like (Major domain)"/>
    <property type="match status" value="1"/>
</dbReference>
<comment type="caution">
    <text evidence="6">The sequence shown here is derived from an EMBL/GenBank/DDBJ whole genome shotgun (WGS) entry which is preliminary data.</text>
</comment>
<feature type="modified residue" description="N6-(pyridoxal phosphate)lysine" evidence="5">
    <location>
        <position position="236"/>
    </location>
</feature>
<dbReference type="PANTHER" id="PTHR11986">
    <property type="entry name" value="AMINOTRANSFERASE CLASS III"/>
    <property type="match status" value="1"/>
</dbReference>
<dbReference type="GO" id="GO:0003992">
    <property type="term" value="F:N2-acetyl-L-ornithine:2-oxoglutarate 5-aminotransferase activity"/>
    <property type="evidence" value="ECO:0007669"/>
    <property type="project" value="UniProtKB-UniRule"/>
</dbReference>
<keyword evidence="5" id="KW-0963">Cytoplasm</keyword>
<dbReference type="SUPFAM" id="SSF53383">
    <property type="entry name" value="PLP-dependent transferases"/>
    <property type="match status" value="1"/>
</dbReference>
<evidence type="ECO:0000256" key="2">
    <source>
        <dbReference type="ARBA" id="ARBA00022605"/>
    </source>
</evidence>
<evidence type="ECO:0000313" key="7">
    <source>
        <dbReference type="Proteomes" id="UP000051015"/>
    </source>
</evidence>
<dbReference type="NCBIfam" id="TIGR00707">
    <property type="entry name" value="argD"/>
    <property type="match status" value="1"/>
</dbReference>
<dbReference type="EMBL" id="AYZD01000011">
    <property type="protein sequence ID" value="KRM96751.1"/>
    <property type="molecule type" value="Genomic_DNA"/>
</dbReference>
<dbReference type="UniPathway" id="UPA00068">
    <property type="reaction ID" value="UER00109"/>
</dbReference>
<dbReference type="GO" id="GO:0030170">
    <property type="term" value="F:pyridoxal phosphate binding"/>
    <property type="evidence" value="ECO:0007669"/>
    <property type="project" value="InterPro"/>
</dbReference>
<organism evidence="6 7">
    <name type="scientific">Liquorilactobacillus aquaticus DSM 21051</name>
    <dbReference type="NCBI Taxonomy" id="1423725"/>
    <lineage>
        <taxon>Bacteria</taxon>
        <taxon>Bacillati</taxon>
        <taxon>Bacillota</taxon>
        <taxon>Bacilli</taxon>
        <taxon>Lactobacillales</taxon>
        <taxon>Lactobacillaceae</taxon>
        <taxon>Liquorilactobacillus</taxon>
    </lineage>
</organism>
<dbReference type="EC" id="2.6.1.11" evidence="5"/>
<evidence type="ECO:0000256" key="1">
    <source>
        <dbReference type="ARBA" id="ARBA00022576"/>
    </source>
</evidence>
<comment type="catalytic activity">
    <reaction evidence="5">
        <text>N(2)-acetyl-L-ornithine + 2-oxoglutarate = N-acetyl-L-glutamate 5-semialdehyde + L-glutamate</text>
        <dbReference type="Rhea" id="RHEA:18049"/>
        <dbReference type="ChEBI" id="CHEBI:16810"/>
        <dbReference type="ChEBI" id="CHEBI:29123"/>
        <dbReference type="ChEBI" id="CHEBI:29985"/>
        <dbReference type="ChEBI" id="CHEBI:57805"/>
        <dbReference type="EC" id="2.6.1.11"/>
    </reaction>
</comment>
<comment type="cofactor">
    <cofactor evidence="5">
        <name>pyridoxal 5'-phosphate</name>
        <dbReference type="ChEBI" id="CHEBI:597326"/>
    </cofactor>
    <text evidence="5">Binds 1 pyridoxal phosphate per subunit.</text>
</comment>
<comment type="miscellaneous">
    <text evidence="5">May also have succinyldiaminopimelate aminotransferase activity, thus carrying out the corresponding step in lysine biosynthesis.</text>
</comment>
<reference evidence="6 7" key="1">
    <citation type="journal article" date="2015" name="Genome Announc.">
        <title>Expanding the biotechnology potential of lactobacilli through comparative genomics of 213 strains and associated genera.</title>
        <authorList>
            <person name="Sun Z."/>
            <person name="Harris H.M."/>
            <person name="McCann A."/>
            <person name="Guo C."/>
            <person name="Argimon S."/>
            <person name="Zhang W."/>
            <person name="Yang X."/>
            <person name="Jeffery I.B."/>
            <person name="Cooney J.C."/>
            <person name="Kagawa T.F."/>
            <person name="Liu W."/>
            <person name="Song Y."/>
            <person name="Salvetti E."/>
            <person name="Wrobel A."/>
            <person name="Rasinkangas P."/>
            <person name="Parkhill J."/>
            <person name="Rea M.C."/>
            <person name="O'Sullivan O."/>
            <person name="Ritari J."/>
            <person name="Douillard F.P."/>
            <person name="Paul Ross R."/>
            <person name="Yang R."/>
            <person name="Briner A.E."/>
            <person name="Felis G.E."/>
            <person name="de Vos W.M."/>
            <person name="Barrangou R."/>
            <person name="Klaenhammer T.R."/>
            <person name="Caufield P.W."/>
            <person name="Cui Y."/>
            <person name="Zhang H."/>
            <person name="O'Toole P.W."/>
        </authorList>
    </citation>
    <scope>NUCLEOTIDE SEQUENCE [LARGE SCALE GENOMIC DNA]</scope>
    <source>
        <strain evidence="6 7">DSM 21051</strain>
    </source>
</reference>
<evidence type="ECO:0000313" key="6">
    <source>
        <dbReference type="EMBL" id="KRM96751.1"/>
    </source>
</evidence>
<name>A0A0R2CXQ5_9LACO</name>
<dbReference type="PIRSF" id="PIRSF000521">
    <property type="entry name" value="Transaminase_4ab_Lys_Orn"/>
    <property type="match status" value="1"/>
</dbReference>
<dbReference type="PROSITE" id="PS00600">
    <property type="entry name" value="AA_TRANSFER_CLASS_3"/>
    <property type="match status" value="1"/>
</dbReference>
<feature type="binding site" evidence="5">
    <location>
        <position position="264"/>
    </location>
    <ligand>
        <name>N(2)-acetyl-L-ornithine</name>
        <dbReference type="ChEBI" id="CHEBI:57805"/>
    </ligand>
</feature>
<dbReference type="InterPro" id="IPR004636">
    <property type="entry name" value="AcOrn/SuccOrn_fam"/>
</dbReference>
<feature type="binding site" evidence="5">
    <location>
        <begin position="207"/>
        <end position="210"/>
    </location>
    <ligand>
        <name>pyridoxal 5'-phosphate</name>
        <dbReference type="ChEBI" id="CHEBI:597326"/>
    </ligand>
</feature>
<feature type="binding site" evidence="5">
    <location>
        <position position="265"/>
    </location>
    <ligand>
        <name>pyridoxal 5'-phosphate</name>
        <dbReference type="ChEBI" id="CHEBI:597326"/>
    </ligand>
</feature>
<dbReference type="Gene3D" id="3.90.1150.10">
    <property type="entry name" value="Aspartate Aminotransferase, domain 1"/>
    <property type="match status" value="1"/>
</dbReference>
<dbReference type="GO" id="GO:0005737">
    <property type="term" value="C:cytoplasm"/>
    <property type="evidence" value="ECO:0007669"/>
    <property type="project" value="UniProtKB-SubCell"/>
</dbReference>
<keyword evidence="2 5" id="KW-0028">Amino-acid biosynthesis</keyword>
<dbReference type="Pfam" id="PF00202">
    <property type="entry name" value="Aminotran_3"/>
    <property type="match status" value="1"/>
</dbReference>
<comment type="pathway">
    <text evidence="5">Amino-acid biosynthesis; L-arginine biosynthesis; N(2)-acetyl-L-ornithine from L-glutamate: step 4/4.</text>
</comment>
<keyword evidence="5" id="KW-0055">Arginine biosynthesis</keyword>
<evidence type="ECO:0000256" key="5">
    <source>
        <dbReference type="HAMAP-Rule" id="MF_01107"/>
    </source>
</evidence>
<dbReference type="AlphaFoldDB" id="A0A0R2CXQ5"/>
<protein>
    <recommendedName>
        <fullName evidence="5">Acetylornithine aminotransferase</fullName>
        <shortName evidence="5">ACOAT</shortName>
        <ecNumber evidence="5">2.6.1.11</ecNumber>
    </recommendedName>
</protein>
<comment type="subunit">
    <text evidence="5">Homodimer.</text>
</comment>
<evidence type="ECO:0000256" key="4">
    <source>
        <dbReference type="ARBA" id="ARBA00022898"/>
    </source>
</evidence>
<keyword evidence="7" id="KW-1185">Reference proteome</keyword>
<dbReference type="PANTHER" id="PTHR11986:SF79">
    <property type="entry name" value="ACETYLORNITHINE AMINOTRANSFERASE, MITOCHONDRIAL"/>
    <property type="match status" value="1"/>
</dbReference>
<proteinExistence type="inferred from homology"/>
<dbReference type="NCBIfam" id="NF002325">
    <property type="entry name" value="PRK01278.1"/>
    <property type="match status" value="1"/>
</dbReference>